<dbReference type="Pfam" id="PF07722">
    <property type="entry name" value="Peptidase_C26"/>
    <property type="match status" value="1"/>
</dbReference>
<dbReference type="Proteomes" id="UP000178023">
    <property type="component" value="Unassembled WGS sequence"/>
</dbReference>
<evidence type="ECO:0000313" key="2">
    <source>
        <dbReference type="Proteomes" id="UP000178023"/>
    </source>
</evidence>
<proteinExistence type="predicted"/>
<reference evidence="1 2" key="1">
    <citation type="journal article" date="2016" name="Nat. Commun.">
        <title>Thousands of microbial genomes shed light on interconnected biogeochemical processes in an aquifer system.</title>
        <authorList>
            <person name="Anantharaman K."/>
            <person name="Brown C.T."/>
            <person name="Hug L.A."/>
            <person name="Sharon I."/>
            <person name="Castelle C.J."/>
            <person name="Probst A.J."/>
            <person name="Thomas B.C."/>
            <person name="Singh A."/>
            <person name="Wilkins M.J."/>
            <person name="Karaoz U."/>
            <person name="Brodie E.L."/>
            <person name="Williams K.H."/>
            <person name="Hubbard S.S."/>
            <person name="Banfield J.F."/>
        </authorList>
    </citation>
    <scope>NUCLEOTIDE SEQUENCE [LARGE SCALE GENOMIC DNA]</scope>
</reference>
<dbReference type="InterPro" id="IPR011697">
    <property type="entry name" value="Peptidase_C26"/>
</dbReference>
<gene>
    <name evidence="1" type="ORF">A2750_02950</name>
</gene>
<dbReference type="PANTHER" id="PTHR43235">
    <property type="entry name" value="GLUTAMINE AMIDOTRANSFERASE PB2B2.05-RELATED"/>
    <property type="match status" value="1"/>
</dbReference>
<dbReference type="EMBL" id="MGJL01000033">
    <property type="protein sequence ID" value="OGN06885.1"/>
    <property type="molecule type" value="Genomic_DNA"/>
</dbReference>
<accession>A0A1F8F188</accession>
<dbReference type="GO" id="GO:0006598">
    <property type="term" value="P:polyamine catabolic process"/>
    <property type="evidence" value="ECO:0007669"/>
    <property type="project" value="TreeGrafter"/>
</dbReference>
<dbReference type="InterPro" id="IPR029062">
    <property type="entry name" value="Class_I_gatase-like"/>
</dbReference>
<dbReference type="InterPro" id="IPR044668">
    <property type="entry name" value="PuuD-like"/>
</dbReference>
<sequence>MRKIIVPLATKKTDKTNIAINLIRETYLEKMRRFDLAPIFVSPLMSRKTVDCLYNECQGALLIGGGDFDAKYYGEKNHPRNDRLEPARDKLELYLLKKILRDRKPFLGICRGCQALAIASGGTLHQHLPDLKLKENHGTRIYAELFAKDNGHEIFIDPKSKTRRILKTVSLKVNSAHHQAVKTTGADFAVSARSKEGIAEIIEHRDTNYFCFGIQCHLEAMRNSKLDRLFAKFAKAIRAGKHPKSVVK</sequence>
<dbReference type="SUPFAM" id="SSF52317">
    <property type="entry name" value="Class I glutamine amidotransferase-like"/>
    <property type="match status" value="1"/>
</dbReference>
<name>A0A1F8F188_9BACT</name>
<evidence type="ECO:0000313" key="1">
    <source>
        <dbReference type="EMBL" id="OGN06885.1"/>
    </source>
</evidence>
<protein>
    <submittedName>
        <fullName evidence="1">Uncharacterized protein</fullName>
    </submittedName>
</protein>
<dbReference type="PROSITE" id="PS51273">
    <property type="entry name" value="GATASE_TYPE_1"/>
    <property type="match status" value="1"/>
</dbReference>
<dbReference type="PANTHER" id="PTHR43235:SF1">
    <property type="entry name" value="GLUTAMINE AMIDOTRANSFERASE PB2B2.05-RELATED"/>
    <property type="match status" value="1"/>
</dbReference>
<organism evidence="1 2">
    <name type="scientific">Candidatus Yanofskybacteria bacterium RIFCSPHIGHO2_01_FULL_45_42</name>
    <dbReference type="NCBI Taxonomy" id="1802671"/>
    <lineage>
        <taxon>Bacteria</taxon>
        <taxon>Candidatus Yanofskyibacteriota</taxon>
    </lineage>
</organism>
<comment type="caution">
    <text evidence="1">The sequence shown here is derived from an EMBL/GenBank/DDBJ whole genome shotgun (WGS) entry which is preliminary data.</text>
</comment>
<dbReference type="GO" id="GO:0005829">
    <property type="term" value="C:cytosol"/>
    <property type="evidence" value="ECO:0007669"/>
    <property type="project" value="TreeGrafter"/>
</dbReference>
<dbReference type="GO" id="GO:0033969">
    <property type="term" value="F:gamma-glutamyl-gamma-aminobutyrate hydrolase activity"/>
    <property type="evidence" value="ECO:0007669"/>
    <property type="project" value="TreeGrafter"/>
</dbReference>
<dbReference type="AlphaFoldDB" id="A0A1F8F188"/>
<dbReference type="Gene3D" id="3.40.50.880">
    <property type="match status" value="1"/>
</dbReference>